<reference evidence="2" key="1">
    <citation type="submission" date="2020-11" db="EMBL/GenBank/DDBJ databases">
        <authorList>
            <consortium name="DOE Joint Genome Institute"/>
            <person name="Ahrendt S."/>
            <person name="Riley R."/>
            <person name="Andreopoulos W."/>
            <person name="Labutti K."/>
            <person name="Pangilinan J."/>
            <person name="Ruiz-Duenas F.J."/>
            <person name="Barrasa J.M."/>
            <person name="Sanchez-Garcia M."/>
            <person name="Camarero S."/>
            <person name="Miyauchi S."/>
            <person name="Serrano A."/>
            <person name="Linde D."/>
            <person name="Babiker R."/>
            <person name="Drula E."/>
            <person name="Ayuso-Fernandez I."/>
            <person name="Pacheco R."/>
            <person name="Padilla G."/>
            <person name="Ferreira P."/>
            <person name="Barriuso J."/>
            <person name="Kellner H."/>
            <person name="Castanera R."/>
            <person name="Alfaro M."/>
            <person name="Ramirez L."/>
            <person name="Pisabarro A.G."/>
            <person name="Kuo A."/>
            <person name="Tritt A."/>
            <person name="Lipzen A."/>
            <person name="He G."/>
            <person name="Yan M."/>
            <person name="Ng V."/>
            <person name="Cullen D."/>
            <person name="Martin F."/>
            <person name="Rosso M.-N."/>
            <person name="Henrissat B."/>
            <person name="Hibbett D."/>
            <person name="Martinez A.T."/>
            <person name="Grigoriev I.V."/>
        </authorList>
    </citation>
    <scope>NUCLEOTIDE SEQUENCE</scope>
    <source>
        <strain evidence="2">ATCC 90797</strain>
    </source>
</reference>
<organism evidence="2 3">
    <name type="scientific">Pleurotus eryngii</name>
    <name type="common">Boletus of the steppes</name>
    <dbReference type="NCBI Taxonomy" id="5323"/>
    <lineage>
        <taxon>Eukaryota</taxon>
        <taxon>Fungi</taxon>
        <taxon>Dikarya</taxon>
        <taxon>Basidiomycota</taxon>
        <taxon>Agaricomycotina</taxon>
        <taxon>Agaricomycetes</taxon>
        <taxon>Agaricomycetidae</taxon>
        <taxon>Agaricales</taxon>
        <taxon>Pleurotineae</taxon>
        <taxon>Pleurotaceae</taxon>
        <taxon>Pleurotus</taxon>
    </lineage>
</organism>
<evidence type="ECO:0000313" key="3">
    <source>
        <dbReference type="Proteomes" id="UP000807025"/>
    </source>
</evidence>
<evidence type="ECO:0000256" key="1">
    <source>
        <dbReference type="SAM" id="MobiDB-lite"/>
    </source>
</evidence>
<protein>
    <submittedName>
        <fullName evidence="2">Uncharacterized protein</fullName>
    </submittedName>
</protein>
<feature type="region of interest" description="Disordered" evidence="1">
    <location>
        <begin position="252"/>
        <end position="308"/>
    </location>
</feature>
<feature type="compositionally biased region" description="Acidic residues" evidence="1">
    <location>
        <begin position="258"/>
        <end position="285"/>
    </location>
</feature>
<sequence>MHRRTSHFFTVNHVITLLGQEIIMALMFTPLLTAPFWMIIESAKASNGPLVISREGIHRSLGNLKLMVTLAAGEPIVYHNDTATFIQSDHMAFRPFGVQYFPGFVMNESLLFFEAEESDLPRQKTNYCLHVDGMALMKQYGLRLIREWNMPMEIRPVWVGDRRCMYAWLLPRNYGTTLFLDADFQARLAEFKKVARIPGPLNEQPRWLALHTGDIPHTFVQGQRWADEKYRSQSIQETLMYTKSCANCDLFDPPVYEEGGEEDDESSGDDGEEESDPDAEDDSEDEKNKEEDAIVGDKGVTSPAKLLV</sequence>
<accession>A0A9P6DCH0</accession>
<comment type="caution">
    <text evidence="2">The sequence shown here is derived from an EMBL/GenBank/DDBJ whole genome shotgun (WGS) entry which is preliminary data.</text>
</comment>
<dbReference type="EMBL" id="MU154613">
    <property type="protein sequence ID" value="KAF9491769.1"/>
    <property type="molecule type" value="Genomic_DNA"/>
</dbReference>
<evidence type="ECO:0000313" key="2">
    <source>
        <dbReference type="EMBL" id="KAF9491769.1"/>
    </source>
</evidence>
<proteinExistence type="predicted"/>
<dbReference type="AlphaFoldDB" id="A0A9P6DCH0"/>
<keyword evidence="3" id="KW-1185">Reference proteome</keyword>
<name>A0A9P6DCH0_PLEER</name>
<gene>
    <name evidence="2" type="ORF">BDN71DRAFT_1289699</name>
</gene>
<dbReference type="Proteomes" id="UP000807025">
    <property type="component" value="Unassembled WGS sequence"/>
</dbReference>